<protein>
    <submittedName>
        <fullName evidence="2">Uncharacterized protein</fullName>
    </submittedName>
</protein>
<accession>A0A2C9VSY7</accession>
<evidence type="ECO:0000313" key="2">
    <source>
        <dbReference type="EMBL" id="OAY48143.1"/>
    </source>
</evidence>
<dbReference type="AlphaFoldDB" id="A0A2C9VSY7"/>
<organism evidence="2">
    <name type="scientific">Manihot esculenta</name>
    <name type="common">Cassava</name>
    <name type="synonym">Jatropha manihot</name>
    <dbReference type="NCBI Taxonomy" id="3983"/>
    <lineage>
        <taxon>Eukaryota</taxon>
        <taxon>Viridiplantae</taxon>
        <taxon>Streptophyta</taxon>
        <taxon>Embryophyta</taxon>
        <taxon>Tracheophyta</taxon>
        <taxon>Spermatophyta</taxon>
        <taxon>Magnoliopsida</taxon>
        <taxon>eudicotyledons</taxon>
        <taxon>Gunneridae</taxon>
        <taxon>Pentapetalae</taxon>
        <taxon>rosids</taxon>
        <taxon>fabids</taxon>
        <taxon>Malpighiales</taxon>
        <taxon>Euphorbiaceae</taxon>
        <taxon>Crotonoideae</taxon>
        <taxon>Manihoteae</taxon>
        <taxon>Manihot</taxon>
    </lineage>
</organism>
<gene>
    <name evidence="2" type="ORF">MANES_06G134800</name>
</gene>
<dbReference type="EMBL" id="CM004392">
    <property type="protein sequence ID" value="OAY48143.1"/>
    <property type="molecule type" value="Genomic_DNA"/>
</dbReference>
<keyword evidence="1" id="KW-0472">Membrane</keyword>
<proteinExistence type="predicted"/>
<feature type="transmembrane region" description="Helical" evidence="1">
    <location>
        <begin position="6"/>
        <end position="26"/>
    </location>
</feature>
<name>A0A2C9VSY7_MANES</name>
<keyword evidence="1" id="KW-0812">Transmembrane</keyword>
<keyword evidence="1" id="KW-1133">Transmembrane helix</keyword>
<sequence>MVDNYVFIFIFVSFDLVFNWVTQHLFQKLWIFLKILICGNSWVCL</sequence>
<reference evidence="2" key="1">
    <citation type="submission" date="2016-02" db="EMBL/GenBank/DDBJ databases">
        <title>WGS assembly of Manihot esculenta.</title>
        <authorList>
            <person name="Bredeson J.V."/>
            <person name="Prochnik S.E."/>
            <person name="Lyons J.B."/>
            <person name="Schmutz J."/>
            <person name="Grimwood J."/>
            <person name="Vrebalov J."/>
            <person name="Bart R.S."/>
            <person name="Amuge T."/>
            <person name="Ferguson M.E."/>
            <person name="Green R."/>
            <person name="Putnam N."/>
            <person name="Stites J."/>
            <person name="Rounsley S."/>
            <person name="Rokhsar D.S."/>
        </authorList>
    </citation>
    <scope>NUCLEOTIDE SEQUENCE [LARGE SCALE GENOMIC DNA]</scope>
    <source>
        <tissue evidence="2">Leaf</tissue>
    </source>
</reference>
<evidence type="ECO:0000256" key="1">
    <source>
        <dbReference type="SAM" id="Phobius"/>
    </source>
</evidence>